<evidence type="ECO:0000313" key="2">
    <source>
        <dbReference type="EMBL" id="SDQ11650.1"/>
    </source>
</evidence>
<reference evidence="3" key="1">
    <citation type="submission" date="2016-10" db="EMBL/GenBank/DDBJ databases">
        <authorList>
            <person name="Varghese N."/>
            <person name="Submissions S."/>
        </authorList>
    </citation>
    <scope>NUCLEOTIDE SEQUENCE [LARGE SCALE GENOMIC DNA]</scope>
    <source>
        <strain evidence="3">MPL-11</strain>
    </source>
</reference>
<evidence type="ECO:0008006" key="4">
    <source>
        <dbReference type="Google" id="ProtNLM"/>
    </source>
</evidence>
<feature type="compositionally biased region" description="Low complexity" evidence="1">
    <location>
        <begin position="141"/>
        <end position="152"/>
    </location>
</feature>
<organism evidence="2 3">
    <name type="scientific">Carnobacterium viridans</name>
    <dbReference type="NCBI Taxonomy" id="174587"/>
    <lineage>
        <taxon>Bacteria</taxon>
        <taxon>Bacillati</taxon>
        <taxon>Bacillota</taxon>
        <taxon>Bacilli</taxon>
        <taxon>Lactobacillales</taxon>
        <taxon>Carnobacteriaceae</taxon>
        <taxon>Carnobacterium</taxon>
    </lineage>
</organism>
<sequence length="176" mass="20372">MNKRFIGVYPSIELLIKKVNQLLGEGRAINQMTLVTNKDTEDILHEFQMIVPLYENRPILLEKTTWLVHNTESDDIFSLEKYGLSIKEEQDQYNQAMSDLTYVLLLGENSDKDYWYPKKRLGQPITDIKGNKEFNHQSDFINSGSANSNISSPRYNGSYNNQPWFAPDSDDGTTRR</sequence>
<dbReference type="EMBL" id="FNJW01000008">
    <property type="protein sequence ID" value="SDQ11650.1"/>
    <property type="molecule type" value="Genomic_DNA"/>
</dbReference>
<protein>
    <recommendedName>
        <fullName evidence="4">Heat induced stress protein YflT</fullName>
    </recommendedName>
</protein>
<feature type="compositionally biased region" description="Polar residues" evidence="1">
    <location>
        <begin position="153"/>
        <end position="163"/>
    </location>
</feature>
<dbReference type="Proteomes" id="UP000199481">
    <property type="component" value="Unassembled WGS sequence"/>
</dbReference>
<proteinExistence type="predicted"/>
<accession>A0A1H0Y982</accession>
<dbReference type="AlphaFoldDB" id="A0A1H0Y982"/>
<evidence type="ECO:0000256" key="1">
    <source>
        <dbReference type="SAM" id="MobiDB-lite"/>
    </source>
</evidence>
<name>A0A1H0Y982_9LACT</name>
<dbReference type="RefSeq" id="WP_226776640.1">
    <property type="nucleotide sequence ID" value="NZ_CP084916.1"/>
</dbReference>
<evidence type="ECO:0000313" key="3">
    <source>
        <dbReference type="Proteomes" id="UP000199481"/>
    </source>
</evidence>
<feature type="region of interest" description="Disordered" evidence="1">
    <location>
        <begin position="139"/>
        <end position="176"/>
    </location>
</feature>
<keyword evidence="3" id="KW-1185">Reference proteome</keyword>
<gene>
    <name evidence="2" type="ORF">SAMN04487752_0786</name>
</gene>